<dbReference type="Gene3D" id="3.40.50.2000">
    <property type="entry name" value="Glycogen Phosphorylase B"/>
    <property type="match status" value="2"/>
</dbReference>
<dbReference type="SUPFAM" id="SSF53756">
    <property type="entry name" value="UDP-Glycosyltransferase/glycogen phosphorylase"/>
    <property type="match status" value="1"/>
</dbReference>
<dbReference type="PANTHER" id="PTHR11926:SF1540">
    <property type="entry name" value="GLYCOSYLTRANSFERASE"/>
    <property type="match status" value="1"/>
</dbReference>
<dbReference type="PANTHER" id="PTHR11926">
    <property type="entry name" value="GLUCOSYL/GLUCURONOSYL TRANSFERASES"/>
    <property type="match status" value="1"/>
</dbReference>
<proteinExistence type="inferred from homology"/>
<keyword evidence="3" id="KW-1185">Reference proteome</keyword>
<name>A0A498J0Q5_MALDO</name>
<dbReference type="STRING" id="3750.A0A498J0Q5"/>
<protein>
    <submittedName>
        <fullName evidence="2">Uncharacterized protein</fullName>
    </submittedName>
</protein>
<comment type="caution">
    <text evidence="2">The sequence shown here is derived from an EMBL/GenBank/DDBJ whole genome shotgun (WGS) entry which is preliminary data.</text>
</comment>
<dbReference type="EMBL" id="RDQH01000336">
    <property type="protein sequence ID" value="RXH87522.1"/>
    <property type="molecule type" value="Genomic_DNA"/>
</dbReference>
<dbReference type="AlphaFoldDB" id="A0A498J0Q5"/>
<dbReference type="Proteomes" id="UP000290289">
    <property type="component" value="Chromosome 10"/>
</dbReference>
<evidence type="ECO:0000313" key="2">
    <source>
        <dbReference type="EMBL" id="RXH87522.1"/>
    </source>
</evidence>
<evidence type="ECO:0000313" key="3">
    <source>
        <dbReference type="Proteomes" id="UP000290289"/>
    </source>
</evidence>
<dbReference type="GO" id="GO:0080043">
    <property type="term" value="F:quercetin 3-O-glucosyltransferase activity"/>
    <property type="evidence" value="ECO:0007669"/>
    <property type="project" value="TreeGrafter"/>
</dbReference>
<sequence>MAKFWQLRTVGPTILSQYLHKRLEDDKEYGVNLLQDNDAGIKWLNGRLKGYVAYVSFGTVVTLEVEQMEELAWGLNRSNSNFLWVVRESEAAKVPKGRRGDIREELERASKKRFELFGSNKRHGTKPSAMVF</sequence>
<organism evidence="2 3">
    <name type="scientific">Malus domestica</name>
    <name type="common">Apple</name>
    <name type="synonym">Pyrus malus</name>
    <dbReference type="NCBI Taxonomy" id="3750"/>
    <lineage>
        <taxon>Eukaryota</taxon>
        <taxon>Viridiplantae</taxon>
        <taxon>Streptophyta</taxon>
        <taxon>Embryophyta</taxon>
        <taxon>Tracheophyta</taxon>
        <taxon>Spermatophyta</taxon>
        <taxon>Magnoliopsida</taxon>
        <taxon>eudicotyledons</taxon>
        <taxon>Gunneridae</taxon>
        <taxon>Pentapetalae</taxon>
        <taxon>rosids</taxon>
        <taxon>fabids</taxon>
        <taxon>Rosales</taxon>
        <taxon>Rosaceae</taxon>
        <taxon>Amygdaloideae</taxon>
        <taxon>Maleae</taxon>
        <taxon>Malus</taxon>
    </lineage>
</organism>
<reference evidence="2 3" key="1">
    <citation type="submission" date="2018-10" db="EMBL/GenBank/DDBJ databases">
        <title>A high-quality apple genome assembly.</title>
        <authorList>
            <person name="Hu J."/>
        </authorList>
    </citation>
    <scope>NUCLEOTIDE SEQUENCE [LARGE SCALE GENOMIC DNA]</scope>
    <source>
        <strain evidence="3">cv. HFTH1</strain>
        <tissue evidence="2">Young leaf</tissue>
    </source>
</reference>
<accession>A0A498J0Q5</accession>
<dbReference type="GO" id="GO:0080044">
    <property type="term" value="F:quercetin 7-O-glucosyltransferase activity"/>
    <property type="evidence" value="ECO:0007669"/>
    <property type="project" value="TreeGrafter"/>
</dbReference>
<gene>
    <name evidence="2" type="ORF">DVH24_034422</name>
</gene>
<comment type="similarity">
    <text evidence="1">Belongs to the UDP-glycosyltransferase family.</text>
</comment>
<evidence type="ECO:0000256" key="1">
    <source>
        <dbReference type="ARBA" id="ARBA00009995"/>
    </source>
</evidence>